<dbReference type="Pfam" id="PF08014">
    <property type="entry name" value="MATCAP"/>
    <property type="match status" value="1"/>
</dbReference>
<accession>A0AA85JNC2</accession>
<feature type="region of interest" description="Disordered" evidence="5">
    <location>
        <begin position="550"/>
        <end position="573"/>
    </location>
</feature>
<reference evidence="7" key="2">
    <citation type="submission" date="2023-11" db="UniProtKB">
        <authorList>
            <consortium name="WormBaseParasite"/>
        </authorList>
    </citation>
    <scope>IDENTIFICATION</scope>
</reference>
<dbReference type="Proteomes" id="UP000050795">
    <property type="component" value="Unassembled WGS sequence"/>
</dbReference>
<feature type="compositionally biased region" description="Polar residues" evidence="5">
    <location>
        <begin position="420"/>
        <end position="430"/>
    </location>
</feature>
<dbReference type="AlphaFoldDB" id="A0AA85JNC2"/>
<feature type="compositionally biased region" description="Basic and acidic residues" evidence="5">
    <location>
        <begin position="431"/>
        <end position="441"/>
    </location>
</feature>
<name>A0AA85JNC2_TRIRE</name>
<reference evidence="6" key="1">
    <citation type="submission" date="2022-06" db="EMBL/GenBank/DDBJ databases">
        <authorList>
            <person name="Berger JAMES D."/>
            <person name="Berger JAMES D."/>
        </authorList>
    </citation>
    <scope>NUCLEOTIDE SEQUENCE [LARGE SCALE GENOMIC DNA]</scope>
</reference>
<dbReference type="WBParaSite" id="TREG1_3000.1">
    <property type="protein sequence ID" value="TREG1_3000.1"/>
    <property type="gene ID" value="TREG1_3000"/>
</dbReference>
<dbReference type="GO" id="GO:0008237">
    <property type="term" value="F:metallopeptidase activity"/>
    <property type="evidence" value="ECO:0007669"/>
    <property type="project" value="UniProtKB-KW"/>
</dbReference>
<keyword evidence="3" id="KW-0378">Hydrolase</keyword>
<dbReference type="PANTHER" id="PTHR31817">
    <property type="match status" value="1"/>
</dbReference>
<sequence length="660" mass="74757">MMSCGKSKNTRHEINNNSNNSVGNDQFKYTRNHKIRYEQNVPHQFASNLMPDNAGEQKDRFLRRNITPEFHLKVIPGELESAILHDSGHITFTLFREATRILDTVCRKFKSIDNFVEQSFGPRISVEEATQKITEYIKEANLPTNLEVIWCEDLIGSALMCSTGIDKNGNIPRHRKFTMLLKTNEENTYLRERGIMCLMDHELGTHYHRSFNEGLQPWYGKRDIYGLGPTNTCEAVKIEEGLACLHTVFRAQYRYLGVPALLYYGSCMAEYLPFKELFEHLGKYVSNEEQRWKHCMRIKRCLPSQDKCGGYGKDQRYFEGAVKILRNQANVDFNLLMAGKLTLEETHKVRRCAIMSAVRLPLFMQDKEKYLTGLRTIARLNGIKILEQTVAKPSSLASRSSAPVKLSPLSSTSSFLTHKPLNQSSTSKTSFGEKNDKKSDKSSVTYNNRTSNMQTPSEKVELSLAPPTEELSTNLSKLIKARQQNPEEATSRTKVNGTAQNRVKGRLLKSLDKFELTRNEFTNALTFVGNKEYAEKSKHKYRFLPRSNGATVSCKQSTDDNNSPLHNGGGGRGGVDNLFENGIKFLPKGVCGCQLFTHGSFKFPMENENDKNMEISETANCTASTTNWDDRKVDNNPSGLKNISVPVVLEIDLRHPVIGL</sequence>
<comment type="cofactor">
    <cofactor evidence="1">
        <name>Zn(2+)</name>
        <dbReference type="ChEBI" id="CHEBI:29105"/>
    </cofactor>
</comment>
<keyword evidence="6" id="KW-1185">Reference proteome</keyword>
<evidence type="ECO:0000313" key="7">
    <source>
        <dbReference type="WBParaSite" id="TREG1_3000.1"/>
    </source>
</evidence>
<evidence type="ECO:0000256" key="5">
    <source>
        <dbReference type="SAM" id="MobiDB-lite"/>
    </source>
</evidence>
<organism evidence="6 7">
    <name type="scientific">Trichobilharzia regenti</name>
    <name type="common">Nasal bird schistosome</name>
    <dbReference type="NCBI Taxonomy" id="157069"/>
    <lineage>
        <taxon>Eukaryota</taxon>
        <taxon>Metazoa</taxon>
        <taxon>Spiralia</taxon>
        <taxon>Lophotrochozoa</taxon>
        <taxon>Platyhelminthes</taxon>
        <taxon>Trematoda</taxon>
        <taxon>Digenea</taxon>
        <taxon>Strigeidida</taxon>
        <taxon>Schistosomatoidea</taxon>
        <taxon>Schistosomatidae</taxon>
        <taxon>Trichobilharzia</taxon>
    </lineage>
</organism>
<evidence type="ECO:0000256" key="4">
    <source>
        <dbReference type="ARBA" id="ARBA00023049"/>
    </source>
</evidence>
<feature type="region of interest" description="Disordered" evidence="5">
    <location>
        <begin position="394"/>
        <end position="469"/>
    </location>
</feature>
<dbReference type="SMART" id="SM01154">
    <property type="entry name" value="DUF1704"/>
    <property type="match status" value="1"/>
</dbReference>
<feature type="region of interest" description="Disordered" evidence="5">
    <location>
        <begin position="1"/>
        <end position="25"/>
    </location>
</feature>
<evidence type="ECO:0000256" key="2">
    <source>
        <dbReference type="ARBA" id="ARBA00022670"/>
    </source>
</evidence>
<evidence type="ECO:0000256" key="1">
    <source>
        <dbReference type="ARBA" id="ARBA00001947"/>
    </source>
</evidence>
<evidence type="ECO:0000313" key="6">
    <source>
        <dbReference type="Proteomes" id="UP000050795"/>
    </source>
</evidence>
<protein>
    <submittedName>
        <fullName evidence="7">Uncharacterized protein</fullName>
    </submittedName>
</protein>
<proteinExistence type="predicted"/>
<evidence type="ECO:0000256" key="3">
    <source>
        <dbReference type="ARBA" id="ARBA00022801"/>
    </source>
</evidence>
<feature type="compositionally biased region" description="Polar residues" evidence="5">
    <location>
        <begin position="550"/>
        <end position="565"/>
    </location>
</feature>
<feature type="compositionally biased region" description="Polar residues" evidence="5">
    <location>
        <begin position="442"/>
        <end position="457"/>
    </location>
</feature>
<keyword evidence="4" id="KW-0482">Metalloprotease</keyword>
<feature type="compositionally biased region" description="Low complexity" evidence="5">
    <location>
        <begin position="406"/>
        <end position="417"/>
    </location>
</feature>
<dbReference type="GO" id="GO:0006508">
    <property type="term" value="P:proteolysis"/>
    <property type="evidence" value="ECO:0007669"/>
    <property type="project" value="UniProtKB-KW"/>
</dbReference>
<keyword evidence="2" id="KW-0645">Protease</keyword>
<dbReference type="PANTHER" id="PTHR31817:SF5">
    <property type="match status" value="1"/>
</dbReference>
<dbReference type="InterPro" id="IPR012548">
    <property type="entry name" value="MATCAP"/>
</dbReference>